<proteinExistence type="predicted"/>
<organism evidence="1 2">
    <name type="scientific">Microbacterium galbum</name>
    <dbReference type="NCBI Taxonomy" id="3075994"/>
    <lineage>
        <taxon>Bacteria</taxon>
        <taxon>Bacillati</taxon>
        <taxon>Actinomycetota</taxon>
        <taxon>Actinomycetes</taxon>
        <taxon>Micrococcales</taxon>
        <taxon>Microbacteriaceae</taxon>
        <taxon>Microbacterium</taxon>
    </lineage>
</organism>
<protein>
    <submittedName>
        <fullName evidence="1">Uncharacterized protein</fullName>
    </submittedName>
</protein>
<evidence type="ECO:0000313" key="2">
    <source>
        <dbReference type="Proteomes" id="UP001263371"/>
    </source>
</evidence>
<dbReference type="RefSeq" id="WP_315994819.1">
    <property type="nucleotide sequence ID" value="NZ_JAWDIS010000002.1"/>
</dbReference>
<keyword evidence="2" id="KW-1185">Reference proteome</keyword>
<sequence>MHLALSAHLVGLILDPEDREEGLEDAPLDRFGCGDVEAVRALEQVEVRQHHVRVTLDLFI</sequence>
<accession>A0ABU3T8G3</accession>
<comment type="caution">
    <text evidence="1">The sequence shown here is derived from an EMBL/GenBank/DDBJ whole genome shotgun (WGS) entry which is preliminary data.</text>
</comment>
<reference evidence="1 2" key="1">
    <citation type="submission" date="2023-09" db="EMBL/GenBank/DDBJ databases">
        <title>Microbacterium fusihabitans sp. nov., Microbacterium phycihabitans sp. nov., and Microbacterium cervinum sp. nov., isolated from dried seaweeds of beach.</title>
        <authorList>
            <person name="Lee S.D."/>
        </authorList>
    </citation>
    <scope>NUCLEOTIDE SEQUENCE [LARGE SCALE GENOMIC DNA]</scope>
    <source>
        <strain evidence="1 2">KSW4-17</strain>
    </source>
</reference>
<dbReference type="Proteomes" id="UP001263371">
    <property type="component" value="Unassembled WGS sequence"/>
</dbReference>
<gene>
    <name evidence="1" type="ORF">RWH45_10345</name>
</gene>
<dbReference type="EMBL" id="JAWDIS010000002">
    <property type="protein sequence ID" value="MDU0367617.1"/>
    <property type="molecule type" value="Genomic_DNA"/>
</dbReference>
<evidence type="ECO:0000313" key="1">
    <source>
        <dbReference type="EMBL" id="MDU0367617.1"/>
    </source>
</evidence>
<name>A0ABU3T8G3_9MICO</name>